<feature type="domain" description="RNase H type-1" evidence="1">
    <location>
        <begin position="31"/>
        <end position="129"/>
    </location>
</feature>
<dbReference type="InterPro" id="IPR002156">
    <property type="entry name" value="RNaseH_domain"/>
</dbReference>
<dbReference type="PANTHER" id="PTHR31215">
    <property type="entry name" value="OS05G0510400 PROTEIN-RELATED"/>
    <property type="match status" value="1"/>
</dbReference>
<organism evidence="2 3">
    <name type="scientific">Hibiscus sabdariffa</name>
    <name type="common">roselle</name>
    <dbReference type="NCBI Taxonomy" id="183260"/>
    <lineage>
        <taxon>Eukaryota</taxon>
        <taxon>Viridiplantae</taxon>
        <taxon>Streptophyta</taxon>
        <taxon>Embryophyta</taxon>
        <taxon>Tracheophyta</taxon>
        <taxon>Spermatophyta</taxon>
        <taxon>Magnoliopsida</taxon>
        <taxon>eudicotyledons</taxon>
        <taxon>Gunneridae</taxon>
        <taxon>Pentapetalae</taxon>
        <taxon>rosids</taxon>
        <taxon>malvids</taxon>
        <taxon>Malvales</taxon>
        <taxon>Malvaceae</taxon>
        <taxon>Malvoideae</taxon>
        <taxon>Hibiscus</taxon>
    </lineage>
</organism>
<keyword evidence="3" id="KW-1185">Reference proteome</keyword>
<dbReference type="Proteomes" id="UP001472677">
    <property type="component" value="Unassembled WGS sequence"/>
</dbReference>
<sequence>MPSKVWRVISKLHTLPKDEYECPSPRTIKNNVDATCDPKTDVATFVIIACNSSGCVVGGLAQTMPDYFKACFVEAHAFSMGTKLAMECDWSAVSIEGDDAIIANKLLRPEDNLLGLDFHLGDLRPWLLNRNSYNVRNVVVHVDCVISDNDYSMSSSSDKSRPASPLSNLFRLIFGCIIKPLQALGQFLVLKRSILNVPFDAHSSSSLFVGFDGGDDEELDQDGVTHDSLTQVLRNFKDVHFLRIEFPIGKLEINDIVLLKRRADFKLTLDNCIILRAASVINNMHLQVSKFGNDGFCNYNNITGGSNVGISDDN</sequence>
<evidence type="ECO:0000313" key="3">
    <source>
        <dbReference type="Proteomes" id="UP001472677"/>
    </source>
</evidence>
<accession>A0ABR2EU53</accession>
<protein>
    <recommendedName>
        <fullName evidence="1">RNase H type-1 domain-containing protein</fullName>
    </recommendedName>
</protein>
<evidence type="ECO:0000259" key="1">
    <source>
        <dbReference type="Pfam" id="PF13456"/>
    </source>
</evidence>
<comment type="caution">
    <text evidence="2">The sequence shown here is derived from an EMBL/GenBank/DDBJ whole genome shotgun (WGS) entry which is preliminary data.</text>
</comment>
<gene>
    <name evidence="2" type="ORF">V6N12_058482</name>
</gene>
<proteinExistence type="predicted"/>
<dbReference type="EMBL" id="JBBPBM010000010">
    <property type="protein sequence ID" value="KAK8564903.1"/>
    <property type="molecule type" value="Genomic_DNA"/>
</dbReference>
<evidence type="ECO:0000313" key="2">
    <source>
        <dbReference type="EMBL" id="KAK8564903.1"/>
    </source>
</evidence>
<name>A0ABR2EU53_9ROSI</name>
<dbReference type="InterPro" id="IPR044809">
    <property type="entry name" value="AUF1-like"/>
</dbReference>
<dbReference type="Pfam" id="PF13456">
    <property type="entry name" value="RVT_3"/>
    <property type="match status" value="1"/>
</dbReference>
<reference evidence="2 3" key="1">
    <citation type="journal article" date="2024" name="G3 (Bethesda)">
        <title>Genome assembly of Hibiscus sabdariffa L. provides insights into metabolisms of medicinal natural products.</title>
        <authorList>
            <person name="Kim T."/>
        </authorList>
    </citation>
    <scope>NUCLEOTIDE SEQUENCE [LARGE SCALE GENOMIC DNA]</scope>
    <source>
        <strain evidence="2">TK-2024</strain>
        <tissue evidence="2">Old leaves</tissue>
    </source>
</reference>